<evidence type="ECO:0000313" key="3">
    <source>
        <dbReference type="Proteomes" id="UP000548423"/>
    </source>
</evidence>
<sequence>MKKSSLLILLLIVLTGCRSTPFGGHAVIDWVDFIKWEDIEYNGIYSGVLADEKFIGEKLGTVKYKVADNVTNPNYKIRNGDAAFHEKGTEIFTIHGQPNLIAVKDASQINGYRVYYSRDETEQQWHFKNVPLDKVNKIEIYQPYTSAGNKLLSTYTNHEELKHILELLKNSEESPNFSPNTEKGDPDYFQIVLYTDQPIAYKFDLQFDGATYYWYPGDPAILSNEIETYLKKK</sequence>
<gene>
    <name evidence="2" type="ORF">F4694_000726</name>
</gene>
<evidence type="ECO:0000313" key="2">
    <source>
        <dbReference type="EMBL" id="NYE03982.1"/>
    </source>
</evidence>
<organism evidence="2 3">
    <name type="scientific">Neobacillus niacini</name>
    <dbReference type="NCBI Taxonomy" id="86668"/>
    <lineage>
        <taxon>Bacteria</taxon>
        <taxon>Bacillati</taxon>
        <taxon>Bacillota</taxon>
        <taxon>Bacilli</taxon>
        <taxon>Bacillales</taxon>
        <taxon>Bacillaceae</taxon>
        <taxon>Neobacillus</taxon>
    </lineage>
</organism>
<reference evidence="3" key="1">
    <citation type="submission" date="2020-07" db="EMBL/GenBank/DDBJ databases">
        <authorList>
            <person name="Partida-Martinez L."/>
            <person name="Huntemann M."/>
            <person name="Clum A."/>
            <person name="Wang J."/>
            <person name="Palaniappan K."/>
            <person name="Ritter S."/>
            <person name="Chen I.-M."/>
            <person name="Stamatis D."/>
            <person name="Reddy T."/>
            <person name="O'Malley R."/>
            <person name="Daum C."/>
            <person name="Shapiro N."/>
            <person name="Ivanova N."/>
            <person name="Kyrpides N."/>
            <person name="Woyke T."/>
        </authorList>
    </citation>
    <scope>NUCLEOTIDE SEQUENCE [LARGE SCALE GENOMIC DNA]</scope>
    <source>
        <strain evidence="3">AT2.8</strain>
    </source>
</reference>
<feature type="signal peptide" evidence="1">
    <location>
        <begin position="1"/>
        <end position="26"/>
    </location>
</feature>
<protein>
    <recommendedName>
        <fullName evidence="4">DUF3298 domain-containing protein</fullName>
    </recommendedName>
</protein>
<feature type="chain" id="PRO_5039687355" description="DUF3298 domain-containing protein" evidence="1">
    <location>
        <begin position="27"/>
        <end position="233"/>
    </location>
</feature>
<proteinExistence type="predicted"/>
<dbReference type="AlphaFoldDB" id="A0A852T5J3"/>
<evidence type="ECO:0008006" key="4">
    <source>
        <dbReference type="Google" id="ProtNLM"/>
    </source>
</evidence>
<name>A0A852T5J3_9BACI</name>
<keyword evidence="1" id="KW-0732">Signal</keyword>
<evidence type="ECO:0000256" key="1">
    <source>
        <dbReference type="SAM" id="SignalP"/>
    </source>
</evidence>
<dbReference type="PROSITE" id="PS51257">
    <property type="entry name" value="PROKAR_LIPOPROTEIN"/>
    <property type="match status" value="1"/>
</dbReference>
<reference evidence="3" key="2">
    <citation type="submission" date="2020-08" db="EMBL/GenBank/DDBJ databases">
        <title>The Agave Microbiome: Exploring the role of microbial communities in plant adaptations to desert environments.</title>
        <authorList>
            <person name="Partida-Martinez L.P."/>
        </authorList>
    </citation>
    <scope>NUCLEOTIDE SEQUENCE [LARGE SCALE GENOMIC DNA]</scope>
    <source>
        <strain evidence="3">AT2.8</strain>
    </source>
</reference>
<dbReference type="EMBL" id="JACCBX010000002">
    <property type="protein sequence ID" value="NYE03982.1"/>
    <property type="molecule type" value="Genomic_DNA"/>
</dbReference>
<dbReference type="Proteomes" id="UP000548423">
    <property type="component" value="Unassembled WGS sequence"/>
</dbReference>
<comment type="caution">
    <text evidence="2">The sequence shown here is derived from an EMBL/GenBank/DDBJ whole genome shotgun (WGS) entry which is preliminary data.</text>
</comment>
<accession>A0A852T5J3</accession>